<dbReference type="Pfam" id="PF00535">
    <property type="entry name" value="Glycos_transf_2"/>
    <property type="match status" value="1"/>
</dbReference>
<gene>
    <name evidence="2" type="ORF">LKD71_02510</name>
</gene>
<accession>A0AAE3DQE8</accession>
<name>A0AAE3DQE8_9FIRM</name>
<keyword evidence="2" id="KW-0328">Glycosyltransferase</keyword>
<keyword evidence="2" id="KW-0808">Transferase</keyword>
<organism evidence="2 3">
    <name type="scientific">Fusicatenibacter faecihominis</name>
    <dbReference type="NCBI Taxonomy" id="2881276"/>
    <lineage>
        <taxon>Bacteria</taxon>
        <taxon>Bacillati</taxon>
        <taxon>Bacillota</taxon>
        <taxon>Clostridia</taxon>
        <taxon>Lachnospirales</taxon>
        <taxon>Lachnospiraceae</taxon>
        <taxon>Fusicatenibacter</taxon>
    </lineage>
</organism>
<dbReference type="EMBL" id="JAJEPR010000003">
    <property type="protein sequence ID" value="MCC2188705.1"/>
    <property type="molecule type" value="Genomic_DNA"/>
</dbReference>
<dbReference type="PANTHER" id="PTHR22916">
    <property type="entry name" value="GLYCOSYLTRANSFERASE"/>
    <property type="match status" value="1"/>
</dbReference>
<proteinExistence type="predicted"/>
<dbReference type="InterPro" id="IPR001173">
    <property type="entry name" value="Glyco_trans_2-like"/>
</dbReference>
<dbReference type="EC" id="2.4.-.-" evidence="2"/>
<protein>
    <submittedName>
        <fullName evidence="2">Glycosyltransferase</fullName>
        <ecNumber evidence="2">2.4.-.-</ecNumber>
    </submittedName>
</protein>
<dbReference type="GO" id="GO:0016758">
    <property type="term" value="F:hexosyltransferase activity"/>
    <property type="evidence" value="ECO:0007669"/>
    <property type="project" value="UniProtKB-ARBA"/>
</dbReference>
<sequence length="299" mass="34982">MEELVNVLISTYNGEKYIKDQIDSILGQTYPNIRIYVRDDGSSDNTCNILKEYEKAGKIVLFRGDNVKWGKSFLTLLKKAETGSYWAFSDQDDVWLPDKIKWAVEWMKKQDQTKPLLFHSSYKLMSADMENELGICTAPKYKFDFRRSLTDCLYQGFSIVINGECRRLMLDCEINNLTSHDWWACLLITKFGESYYDKRIASLHRRLDISMSSSKLSSKFKWLWKTLSTGNSDIRSCAQEFVRIYSPVCNDHDIEIASWFCGEKYSLLKSIKKAFYPKRWRPNISSELVIRFLMLIGKI</sequence>
<comment type="caution">
    <text evidence="2">The sequence shown here is derived from an EMBL/GenBank/DDBJ whole genome shotgun (WGS) entry which is preliminary data.</text>
</comment>
<evidence type="ECO:0000259" key="1">
    <source>
        <dbReference type="Pfam" id="PF00535"/>
    </source>
</evidence>
<dbReference type="Proteomes" id="UP001197875">
    <property type="component" value="Unassembled WGS sequence"/>
</dbReference>
<reference evidence="2 3" key="1">
    <citation type="submission" date="2021-10" db="EMBL/GenBank/DDBJ databases">
        <title>Anaerobic single-cell dispensing facilitates the cultivation of human gut bacteria.</title>
        <authorList>
            <person name="Afrizal A."/>
        </authorList>
    </citation>
    <scope>NUCLEOTIDE SEQUENCE [LARGE SCALE GENOMIC DNA]</scope>
    <source>
        <strain evidence="2 3">CLA-AA-H277</strain>
    </source>
</reference>
<dbReference type="PANTHER" id="PTHR22916:SF3">
    <property type="entry name" value="UDP-GLCNAC:BETAGAL BETA-1,3-N-ACETYLGLUCOSAMINYLTRANSFERASE-LIKE PROTEIN 1"/>
    <property type="match status" value="1"/>
</dbReference>
<dbReference type="Gene3D" id="3.90.550.10">
    <property type="entry name" value="Spore Coat Polysaccharide Biosynthesis Protein SpsA, Chain A"/>
    <property type="match status" value="1"/>
</dbReference>
<dbReference type="InterPro" id="IPR029044">
    <property type="entry name" value="Nucleotide-diphossugar_trans"/>
</dbReference>
<dbReference type="AlphaFoldDB" id="A0AAE3DQE8"/>
<dbReference type="RefSeq" id="WP_227614215.1">
    <property type="nucleotide sequence ID" value="NZ_JAJEPR010000003.1"/>
</dbReference>
<evidence type="ECO:0000313" key="2">
    <source>
        <dbReference type="EMBL" id="MCC2188705.1"/>
    </source>
</evidence>
<keyword evidence="3" id="KW-1185">Reference proteome</keyword>
<dbReference type="SUPFAM" id="SSF53448">
    <property type="entry name" value="Nucleotide-diphospho-sugar transferases"/>
    <property type="match status" value="1"/>
</dbReference>
<feature type="domain" description="Glycosyltransferase 2-like" evidence="1">
    <location>
        <begin position="7"/>
        <end position="111"/>
    </location>
</feature>
<evidence type="ECO:0000313" key="3">
    <source>
        <dbReference type="Proteomes" id="UP001197875"/>
    </source>
</evidence>